<feature type="non-terminal residue" evidence="3">
    <location>
        <position position="1"/>
    </location>
</feature>
<dbReference type="AlphaFoldDB" id="X0W0C3"/>
<comment type="caution">
    <text evidence="3">The sequence shown here is derived from an EMBL/GenBank/DDBJ whole genome shotgun (WGS) entry which is preliminary data.</text>
</comment>
<organism evidence="3">
    <name type="scientific">marine sediment metagenome</name>
    <dbReference type="NCBI Taxonomy" id="412755"/>
    <lineage>
        <taxon>unclassified sequences</taxon>
        <taxon>metagenomes</taxon>
        <taxon>ecological metagenomes</taxon>
    </lineage>
</organism>
<dbReference type="InterPro" id="IPR021878">
    <property type="entry name" value="TgpA_N"/>
</dbReference>
<protein>
    <recommendedName>
        <fullName evidence="2">Protein-glutamine gamma-glutamyltransferase TgpA N-terminal domain-containing protein</fullName>
    </recommendedName>
</protein>
<name>X0W0C3_9ZZZZ</name>
<accession>X0W0C3</accession>
<evidence type="ECO:0000313" key="3">
    <source>
        <dbReference type="EMBL" id="GAG24234.1"/>
    </source>
</evidence>
<feature type="domain" description="Protein-glutamine gamma-glutamyltransferase TgpA N-terminal" evidence="2">
    <location>
        <begin position="15"/>
        <end position="219"/>
    </location>
</feature>
<keyword evidence="1" id="KW-1133">Transmembrane helix</keyword>
<keyword evidence="1" id="KW-0472">Membrane</keyword>
<evidence type="ECO:0000259" key="2">
    <source>
        <dbReference type="Pfam" id="PF11992"/>
    </source>
</evidence>
<reference evidence="3" key="1">
    <citation type="journal article" date="2014" name="Front. Microbiol.">
        <title>High frequency of phylogenetically diverse reductive dehalogenase-homologous genes in deep subseafloor sedimentary metagenomes.</title>
        <authorList>
            <person name="Kawai M."/>
            <person name="Futagami T."/>
            <person name="Toyoda A."/>
            <person name="Takaki Y."/>
            <person name="Nishi S."/>
            <person name="Hori S."/>
            <person name="Arai W."/>
            <person name="Tsubouchi T."/>
            <person name="Morono Y."/>
            <person name="Uchiyama I."/>
            <person name="Ito T."/>
            <person name="Fujiyama A."/>
            <person name="Inagaki F."/>
            <person name="Takami H."/>
        </authorList>
    </citation>
    <scope>NUCLEOTIDE SEQUENCE</scope>
    <source>
        <strain evidence="3">Expedition CK06-06</strain>
    </source>
</reference>
<keyword evidence="1" id="KW-0812">Transmembrane</keyword>
<feature type="non-terminal residue" evidence="3">
    <location>
        <position position="254"/>
    </location>
</feature>
<sequence length="254" mass="28352">GVRWFRGSRDAPWLDLLSALRLPAAGVAVCTVLLFIVLPRAEALSGSVGPGITQVTGFSENVSLHEVGQLRESDAIVLRVQFLAEDQADWPHVAPPHLLMRGLSFPLYHDGQWFGYDMAMRQALANGYGEVTPPFTEFTERTVYWMQGVDARQHLIRQKVFVESRPSRRLFALYRPLQVEGPISSDCVIAHLSDHVTYRKGLRQGDSYEVVSVVPQFTAEQLERAGTPQAAGPWSFFWYVPAQIGDILQEAASD</sequence>
<proteinExistence type="predicted"/>
<dbReference type="EMBL" id="BARS01039898">
    <property type="protein sequence ID" value="GAG24234.1"/>
    <property type="molecule type" value="Genomic_DNA"/>
</dbReference>
<gene>
    <name evidence="3" type="ORF">S01H1_60896</name>
</gene>
<evidence type="ECO:0000256" key="1">
    <source>
        <dbReference type="SAM" id="Phobius"/>
    </source>
</evidence>
<feature type="transmembrane region" description="Helical" evidence="1">
    <location>
        <begin position="20"/>
        <end position="38"/>
    </location>
</feature>
<dbReference type="Pfam" id="PF11992">
    <property type="entry name" value="TgpA_N"/>
    <property type="match status" value="1"/>
</dbReference>